<name>A0ACC1NUU8_9HYPO</name>
<accession>A0ACC1NUU8</accession>
<evidence type="ECO:0000313" key="2">
    <source>
        <dbReference type="Proteomes" id="UP001143910"/>
    </source>
</evidence>
<reference evidence="1" key="1">
    <citation type="submission" date="2022-08" db="EMBL/GenBank/DDBJ databases">
        <title>Genome Sequence of Lecanicillium fungicola.</title>
        <authorList>
            <person name="Buettner E."/>
        </authorList>
    </citation>
    <scope>NUCLEOTIDE SEQUENCE</scope>
    <source>
        <strain evidence="1">Babe33</strain>
    </source>
</reference>
<sequence length="141" mass="14799">MSNATATLPSLPNLAACQPYQPTGPTYNVDSMIRPGTWFALVQSGNVSAEIMATCCGTSPVQLFAQKCQLFCEVPQNKYGNISNSNEFFKCLSDNGAQSVLEYGQGRACDGKSSSGVARASVPGVLGLMCLGLFAAQAFIV</sequence>
<dbReference type="EMBL" id="JANJQO010000063">
    <property type="protein sequence ID" value="KAJ2982682.1"/>
    <property type="molecule type" value="Genomic_DNA"/>
</dbReference>
<proteinExistence type="predicted"/>
<comment type="caution">
    <text evidence="1">The sequence shown here is derived from an EMBL/GenBank/DDBJ whole genome shotgun (WGS) entry which is preliminary data.</text>
</comment>
<protein>
    <submittedName>
        <fullName evidence="1">Uncharacterized protein</fullName>
    </submittedName>
</protein>
<evidence type="ECO:0000313" key="1">
    <source>
        <dbReference type="EMBL" id="KAJ2982682.1"/>
    </source>
</evidence>
<gene>
    <name evidence="1" type="ORF">NQ176_g1221</name>
</gene>
<keyword evidence="2" id="KW-1185">Reference proteome</keyword>
<dbReference type="Proteomes" id="UP001143910">
    <property type="component" value="Unassembled WGS sequence"/>
</dbReference>
<organism evidence="1 2">
    <name type="scientific">Zarea fungicola</name>
    <dbReference type="NCBI Taxonomy" id="93591"/>
    <lineage>
        <taxon>Eukaryota</taxon>
        <taxon>Fungi</taxon>
        <taxon>Dikarya</taxon>
        <taxon>Ascomycota</taxon>
        <taxon>Pezizomycotina</taxon>
        <taxon>Sordariomycetes</taxon>
        <taxon>Hypocreomycetidae</taxon>
        <taxon>Hypocreales</taxon>
        <taxon>Cordycipitaceae</taxon>
        <taxon>Zarea</taxon>
    </lineage>
</organism>